<dbReference type="PANTHER" id="PTHR47417:SF1">
    <property type="entry name" value="SMR DOMAIN-CONTAINING PROTEIN YPL199C"/>
    <property type="match status" value="1"/>
</dbReference>
<feature type="compositionally biased region" description="Polar residues" evidence="1">
    <location>
        <begin position="164"/>
        <end position="184"/>
    </location>
</feature>
<dbReference type="Proteomes" id="UP000183567">
    <property type="component" value="Unassembled WGS sequence"/>
</dbReference>
<gene>
    <name evidence="3" type="ORF">AZE42_08019</name>
</gene>
<feature type="domain" description="Smr" evidence="2">
    <location>
        <begin position="34"/>
        <end position="109"/>
    </location>
</feature>
<dbReference type="Pfam" id="PF01713">
    <property type="entry name" value="Smr"/>
    <property type="match status" value="1"/>
</dbReference>
<feature type="region of interest" description="Disordered" evidence="1">
    <location>
        <begin position="145"/>
        <end position="205"/>
    </location>
</feature>
<dbReference type="PROSITE" id="PS50828">
    <property type="entry name" value="SMR"/>
    <property type="match status" value="2"/>
</dbReference>
<name>A0A1J8PHE5_9AGAM</name>
<dbReference type="InterPro" id="IPR053020">
    <property type="entry name" value="Smr_domain_protein"/>
</dbReference>
<dbReference type="EMBL" id="LVVM01006473">
    <property type="protein sequence ID" value="OJA08015.1"/>
    <property type="molecule type" value="Genomic_DNA"/>
</dbReference>
<evidence type="ECO:0000256" key="1">
    <source>
        <dbReference type="SAM" id="MobiDB-lite"/>
    </source>
</evidence>
<sequence length="358" mass="40462">MRGEAHKENMVRLDKKASEKIFQENNKRSKPNTIDLHRRYVAEAEFYFERTVEEAQDRAQSLRVIVGKGNHSDDNIPKIKHAIQALGESLGMIVDVDPENDGCLIMFIPSVVSAIQVLLKGPAWLLQKLISIFAGWKETLPSQKPLPGVCSPSDSPYELHPTQRRSSQPDQPQLSTSYPTKTTPQVPPNAPLTRPGTYPQDQNQLNKHNEYYMSLRERAKQEGDEMDKCFQQSNKAYMRDQSVRGQELREKGEQHECTKDALNAEASAWIFRKNNLNNKPGKVDLHGLSVKEAISYSDKAIKKARQRGDSQIRLIVGKGLHSDGQARIKPAIEKKMRQCNLPTEVDPQNAGVLIVQLH</sequence>
<comment type="caution">
    <text evidence="3">The sequence shown here is derived from an EMBL/GenBank/DDBJ whole genome shotgun (WGS) entry which is preliminary data.</text>
</comment>
<accession>A0A1J8PHE5</accession>
<proteinExistence type="predicted"/>
<protein>
    <recommendedName>
        <fullName evidence="2">Smr domain-containing protein</fullName>
    </recommendedName>
</protein>
<organism evidence="3 4">
    <name type="scientific">Rhizopogon vesiculosus</name>
    <dbReference type="NCBI Taxonomy" id="180088"/>
    <lineage>
        <taxon>Eukaryota</taxon>
        <taxon>Fungi</taxon>
        <taxon>Dikarya</taxon>
        <taxon>Basidiomycota</taxon>
        <taxon>Agaricomycotina</taxon>
        <taxon>Agaricomycetes</taxon>
        <taxon>Agaricomycetidae</taxon>
        <taxon>Boletales</taxon>
        <taxon>Suillineae</taxon>
        <taxon>Rhizopogonaceae</taxon>
        <taxon>Rhizopogon</taxon>
    </lineage>
</organism>
<dbReference type="SUPFAM" id="SSF160443">
    <property type="entry name" value="SMR domain-like"/>
    <property type="match status" value="2"/>
</dbReference>
<dbReference type="STRING" id="180088.A0A1J8PHE5"/>
<dbReference type="InterPro" id="IPR002625">
    <property type="entry name" value="Smr_dom"/>
</dbReference>
<feature type="domain" description="Smr" evidence="2">
    <location>
        <begin position="283"/>
        <end position="358"/>
    </location>
</feature>
<reference evidence="3 4" key="1">
    <citation type="submission" date="2016-03" db="EMBL/GenBank/DDBJ databases">
        <title>Comparative genomics of the ectomycorrhizal sister species Rhizopogon vinicolor and Rhizopogon vesiculosus (Basidiomycota: Boletales) reveals a divergence of the mating type B locus.</title>
        <authorList>
            <person name="Mujic A.B."/>
            <person name="Kuo A."/>
            <person name="Tritt A."/>
            <person name="Lipzen A."/>
            <person name="Chen C."/>
            <person name="Johnson J."/>
            <person name="Sharma A."/>
            <person name="Barry K."/>
            <person name="Grigoriev I.V."/>
            <person name="Spatafora J.W."/>
        </authorList>
    </citation>
    <scope>NUCLEOTIDE SEQUENCE [LARGE SCALE GENOMIC DNA]</scope>
    <source>
        <strain evidence="3 4">AM-OR11-056</strain>
    </source>
</reference>
<dbReference type="SMART" id="SM00463">
    <property type="entry name" value="SMR"/>
    <property type="match status" value="2"/>
</dbReference>
<dbReference type="Pfam" id="PF08590">
    <property type="entry name" value="DUF1771"/>
    <property type="match status" value="1"/>
</dbReference>
<evidence type="ECO:0000313" key="4">
    <source>
        <dbReference type="Proteomes" id="UP000183567"/>
    </source>
</evidence>
<dbReference type="AlphaFoldDB" id="A0A1J8PHE5"/>
<dbReference type="SMART" id="SM01162">
    <property type="entry name" value="DUF1771"/>
    <property type="match status" value="1"/>
</dbReference>
<evidence type="ECO:0000259" key="2">
    <source>
        <dbReference type="PROSITE" id="PS50828"/>
    </source>
</evidence>
<dbReference type="OrthoDB" id="3231855at2759"/>
<dbReference type="InterPro" id="IPR036063">
    <property type="entry name" value="Smr_dom_sf"/>
</dbReference>
<dbReference type="PANTHER" id="PTHR47417">
    <property type="entry name" value="SMR DOMAIN-CONTAINING PROTEIN YPL199C"/>
    <property type="match status" value="1"/>
</dbReference>
<dbReference type="InterPro" id="IPR013899">
    <property type="entry name" value="DUF1771"/>
</dbReference>
<dbReference type="Gene3D" id="3.30.1370.110">
    <property type="match status" value="2"/>
</dbReference>
<keyword evidence="4" id="KW-1185">Reference proteome</keyword>
<evidence type="ECO:0000313" key="3">
    <source>
        <dbReference type="EMBL" id="OJA08015.1"/>
    </source>
</evidence>